<dbReference type="EMBL" id="CAJOBD010029151">
    <property type="protein sequence ID" value="CAF4277854.1"/>
    <property type="molecule type" value="Genomic_DNA"/>
</dbReference>
<keyword evidence="1" id="KW-0479">Metal-binding</keyword>
<dbReference type="GO" id="GO:0016020">
    <property type="term" value="C:membrane"/>
    <property type="evidence" value="ECO:0007669"/>
    <property type="project" value="UniProtKB-SubCell"/>
</dbReference>
<dbReference type="Gene3D" id="3.30.60.20">
    <property type="match status" value="1"/>
</dbReference>
<dbReference type="PANTHER" id="PTHR22968">
    <property type="entry name" value="PROTEIN KINASE C, MU"/>
    <property type="match status" value="1"/>
</dbReference>
<comment type="caution">
    <text evidence="4">The sequence shown here is derived from an EMBL/GenBank/DDBJ whole genome shotgun (WGS) entry which is preliminary data.</text>
</comment>
<evidence type="ECO:0000313" key="4">
    <source>
        <dbReference type="EMBL" id="CAF4277854.1"/>
    </source>
</evidence>
<name>A0A820GGF2_9BILA</name>
<protein>
    <recommendedName>
        <fullName evidence="3">Phorbol-ester/DAG-type domain-containing protein</fullName>
    </recommendedName>
</protein>
<evidence type="ECO:0000256" key="1">
    <source>
        <dbReference type="ARBA" id="ARBA00022723"/>
    </source>
</evidence>
<dbReference type="PROSITE" id="PS50081">
    <property type="entry name" value="ZF_DAG_PE_2"/>
    <property type="match status" value="1"/>
</dbReference>
<dbReference type="SUPFAM" id="SSF57889">
    <property type="entry name" value="Cysteine-rich domain"/>
    <property type="match status" value="1"/>
</dbReference>
<dbReference type="AlphaFoldDB" id="A0A820GGF2"/>
<dbReference type="GO" id="GO:0007200">
    <property type="term" value="P:phospholipase C-activating G protein-coupled receptor signaling pathway"/>
    <property type="evidence" value="ECO:0007669"/>
    <property type="project" value="TreeGrafter"/>
</dbReference>
<dbReference type="InterPro" id="IPR046349">
    <property type="entry name" value="C1-like_sf"/>
</dbReference>
<organism evidence="4 5">
    <name type="scientific">Rotaria sordida</name>
    <dbReference type="NCBI Taxonomy" id="392033"/>
    <lineage>
        <taxon>Eukaryota</taxon>
        <taxon>Metazoa</taxon>
        <taxon>Spiralia</taxon>
        <taxon>Gnathifera</taxon>
        <taxon>Rotifera</taxon>
        <taxon>Eurotatoria</taxon>
        <taxon>Bdelloidea</taxon>
        <taxon>Philodinida</taxon>
        <taxon>Philodinidae</taxon>
        <taxon>Rotaria</taxon>
    </lineage>
</organism>
<gene>
    <name evidence="4" type="ORF">JBS370_LOCUS39651</name>
</gene>
<dbReference type="InterPro" id="IPR002219">
    <property type="entry name" value="PKC_DAG/PE"/>
</dbReference>
<evidence type="ECO:0000313" key="5">
    <source>
        <dbReference type="Proteomes" id="UP000663836"/>
    </source>
</evidence>
<dbReference type="GO" id="GO:0035556">
    <property type="term" value="P:intracellular signal transduction"/>
    <property type="evidence" value="ECO:0007669"/>
    <property type="project" value="TreeGrafter"/>
</dbReference>
<dbReference type="Pfam" id="PF00130">
    <property type="entry name" value="C1_1"/>
    <property type="match status" value="1"/>
</dbReference>
<dbReference type="PANTHER" id="PTHR22968:SF24">
    <property type="entry name" value="SERINE_THREONINE-PROTEIN KINASE"/>
    <property type="match status" value="1"/>
</dbReference>
<accession>A0A820GGF2</accession>
<dbReference type="Proteomes" id="UP000663836">
    <property type="component" value="Unassembled WGS sequence"/>
</dbReference>
<evidence type="ECO:0000256" key="2">
    <source>
        <dbReference type="ARBA" id="ARBA00022833"/>
    </source>
</evidence>
<feature type="non-terminal residue" evidence="4">
    <location>
        <position position="1"/>
    </location>
</feature>
<reference evidence="4" key="1">
    <citation type="submission" date="2021-02" db="EMBL/GenBank/DDBJ databases">
        <authorList>
            <person name="Nowell W R."/>
        </authorList>
    </citation>
    <scope>NUCLEOTIDE SEQUENCE</scope>
</reference>
<dbReference type="GO" id="GO:0005829">
    <property type="term" value="C:cytosol"/>
    <property type="evidence" value="ECO:0007669"/>
    <property type="project" value="TreeGrafter"/>
</dbReference>
<dbReference type="GO" id="GO:0008270">
    <property type="term" value="F:zinc ion binding"/>
    <property type="evidence" value="ECO:0007669"/>
    <property type="project" value="UniProtKB-KW"/>
</dbReference>
<feature type="domain" description="Phorbol-ester/DAG-type" evidence="3">
    <location>
        <begin position="21"/>
        <end position="58"/>
    </location>
</feature>
<sequence length="58" mass="6583">NAIDFKKRLTLTGAELPTALPHCFYVHSYRSPTKCDICKRLLKGLVKQGYRCKGIKNS</sequence>
<keyword evidence="2" id="KW-0862">Zinc</keyword>
<proteinExistence type="predicted"/>
<evidence type="ECO:0000259" key="3">
    <source>
        <dbReference type="PROSITE" id="PS50081"/>
    </source>
</evidence>
<dbReference type="GO" id="GO:0004674">
    <property type="term" value="F:protein serine/threonine kinase activity"/>
    <property type="evidence" value="ECO:0007669"/>
    <property type="project" value="UniProtKB-KW"/>
</dbReference>